<reference evidence="3 4" key="1">
    <citation type="submission" date="2017-06" db="EMBL/GenBank/DDBJ databases">
        <title>Ant-infecting Ophiocordyceps genomes reveal a high diversity of potential behavioral manipulation genes and a possible major role for enterotoxins.</title>
        <authorList>
            <person name="De Bekker C."/>
            <person name="Evans H.C."/>
            <person name="Brachmann A."/>
            <person name="Hughes D.P."/>
        </authorList>
    </citation>
    <scope>NUCLEOTIDE SEQUENCE [LARGE SCALE GENOMIC DNA]</scope>
    <source>
        <strain evidence="3 4">1348a</strain>
    </source>
</reference>
<protein>
    <submittedName>
        <fullName evidence="3">Uncharacterized protein</fullName>
    </submittedName>
</protein>
<dbReference type="EMBL" id="NJEU01000064">
    <property type="protein sequence ID" value="PHH82338.1"/>
    <property type="molecule type" value="Genomic_DNA"/>
</dbReference>
<keyword evidence="2" id="KW-1133">Transmembrane helix</keyword>
<dbReference type="OrthoDB" id="10421235at2759"/>
<comment type="caution">
    <text evidence="3">The sequence shown here is derived from an EMBL/GenBank/DDBJ whole genome shotgun (WGS) entry which is preliminary data.</text>
</comment>
<feature type="region of interest" description="Disordered" evidence="1">
    <location>
        <begin position="70"/>
        <end position="95"/>
    </location>
</feature>
<dbReference type="Proteomes" id="UP000224854">
    <property type="component" value="Unassembled WGS sequence"/>
</dbReference>
<organism evidence="3 4">
    <name type="scientific">Ophiocordyceps australis</name>
    <dbReference type="NCBI Taxonomy" id="1399860"/>
    <lineage>
        <taxon>Eukaryota</taxon>
        <taxon>Fungi</taxon>
        <taxon>Dikarya</taxon>
        <taxon>Ascomycota</taxon>
        <taxon>Pezizomycotina</taxon>
        <taxon>Sordariomycetes</taxon>
        <taxon>Hypocreomycetidae</taxon>
        <taxon>Hypocreales</taxon>
        <taxon>Ophiocordycipitaceae</taxon>
        <taxon>Ophiocordyceps</taxon>
    </lineage>
</organism>
<evidence type="ECO:0000256" key="1">
    <source>
        <dbReference type="SAM" id="MobiDB-lite"/>
    </source>
</evidence>
<proteinExistence type="predicted"/>
<gene>
    <name evidence="3" type="ORF">CDD82_6312</name>
</gene>
<keyword evidence="2" id="KW-0472">Membrane</keyword>
<sequence length="95" mass="10391">MAETVDHLLLSLSDLWAAKSPPVVHYISIICLTMGVIALLPLIVVVVYDLSLWSWRLLRSLATNIMSDQPEALSSSPSIAASTARQQPLAAHRKQ</sequence>
<evidence type="ECO:0000256" key="2">
    <source>
        <dbReference type="SAM" id="Phobius"/>
    </source>
</evidence>
<keyword evidence="4" id="KW-1185">Reference proteome</keyword>
<feature type="compositionally biased region" description="Polar residues" evidence="1">
    <location>
        <begin position="70"/>
        <end position="86"/>
    </location>
</feature>
<dbReference type="AlphaFoldDB" id="A0A2C5YW58"/>
<accession>A0A2C5YW58</accession>
<feature type="transmembrane region" description="Helical" evidence="2">
    <location>
        <begin position="23"/>
        <end position="50"/>
    </location>
</feature>
<keyword evidence="2" id="KW-0812">Transmembrane</keyword>
<name>A0A2C5YW58_9HYPO</name>
<evidence type="ECO:0000313" key="4">
    <source>
        <dbReference type="Proteomes" id="UP000224854"/>
    </source>
</evidence>
<evidence type="ECO:0000313" key="3">
    <source>
        <dbReference type="EMBL" id="PHH82338.1"/>
    </source>
</evidence>